<keyword evidence="2 4" id="KW-0238">DNA-binding</keyword>
<dbReference type="InterPro" id="IPR036271">
    <property type="entry name" value="Tet_transcr_reg_TetR-rel_C_sf"/>
</dbReference>
<dbReference type="SUPFAM" id="SSF46689">
    <property type="entry name" value="Homeodomain-like"/>
    <property type="match status" value="1"/>
</dbReference>
<dbReference type="Gene3D" id="1.10.357.10">
    <property type="entry name" value="Tetracycline Repressor, domain 2"/>
    <property type="match status" value="1"/>
</dbReference>
<dbReference type="InterPro" id="IPR050109">
    <property type="entry name" value="HTH-type_TetR-like_transc_reg"/>
</dbReference>
<dbReference type="EMBL" id="JH660647">
    <property type="protein sequence ID" value="EIM25201.1"/>
    <property type="molecule type" value="Genomic_DNA"/>
</dbReference>
<dbReference type="PATRIC" id="fig|864069.3.peg.6352"/>
<feature type="region of interest" description="Disordered" evidence="5">
    <location>
        <begin position="1"/>
        <end position="32"/>
    </location>
</feature>
<accession>I4YMK9</accession>
<evidence type="ECO:0000256" key="3">
    <source>
        <dbReference type="ARBA" id="ARBA00023163"/>
    </source>
</evidence>
<organism evidence="7 8">
    <name type="scientific">Microvirga lotononidis</name>
    <dbReference type="NCBI Taxonomy" id="864069"/>
    <lineage>
        <taxon>Bacteria</taxon>
        <taxon>Pseudomonadati</taxon>
        <taxon>Pseudomonadota</taxon>
        <taxon>Alphaproteobacteria</taxon>
        <taxon>Hyphomicrobiales</taxon>
        <taxon>Methylobacteriaceae</taxon>
        <taxon>Microvirga</taxon>
    </lineage>
</organism>
<feature type="DNA-binding region" description="H-T-H motif" evidence="4">
    <location>
        <begin position="76"/>
        <end position="95"/>
    </location>
</feature>
<protein>
    <submittedName>
        <fullName evidence="7">Transcriptional regulator</fullName>
    </submittedName>
</protein>
<evidence type="ECO:0000313" key="7">
    <source>
        <dbReference type="EMBL" id="EIM25201.1"/>
    </source>
</evidence>
<keyword evidence="1" id="KW-0805">Transcription regulation</keyword>
<keyword evidence="8" id="KW-1185">Reference proteome</keyword>
<evidence type="ECO:0000256" key="2">
    <source>
        <dbReference type="ARBA" id="ARBA00023125"/>
    </source>
</evidence>
<dbReference type="Proteomes" id="UP000003947">
    <property type="component" value="Unassembled WGS sequence"/>
</dbReference>
<proteinExistence type="predicted"/>
<dbReference type="eggNOG" id="COG1309">
    <property type="taxonomic scope" value="Bacteria"/>
</dbReference>
<dbReference type="AlphaFoldDB" id="I4YMK9"/>
<dbReference type="PANTHER" id="PTHR30055:SF151">
    <property type="entry name" value="TRANSCRIPTIONAL REGULATORY PROTEIN"/>
    <property type="match status" value="1"/>
</dbReference>
<dbReference type="InterPro" id="IPR009057">
    <property type="entry name" value="Homeodomain-like_sf"/>
</dbReference>
<dbReference type="InterPro" id="IPR041478">
    <property type="entry name" value="TetR_C_27"/>
</dbReference>
<evidence type="ECO:0000259" key="6">
    <source>
        <dbReference type="PROSITE" id="PS50977"/>
    </source>
</evidence>
<keyword evidence="3" id="KW-0804">Transcription</keyword>
<sequence length="247" mass="27762">MIPILGVTEGRPVKRMHSGPAASRHANEAPDRSRFTRGAVRGPDVMKNVRHTMPVETRLLAIAADELRRHGPRHITVVGIADAAGMTHANVYRYFANKAALVDAVAGQWLRRMEATIADIADSPDPADDKLERLIQAWARIHRDLLKDDRNLFDVYCSATETSRPLIRKHRSRMRVLIDRVLDEGIATAKFDPRDREKAHAFVTDSVYRFINPLTVRLDADVPQDILDQRLATMIRVVLRALANGSV</sequence>
<dbReference type="SUPFAM" id="SSF48498">
    <property type="entry name" value="Tetracyclin repressor-like, C-terminal domain"/>
    <property type="match status" value="1"/>
</dbReference>
<dbReference type="Pfam" id="PF17935">
    <property type="entry name" value="TetR_C_27"/>
    <property type="match status" value="1"/>
</dbReference>
<dbReference type="HOGENOM" id="CLU_069356_7_2_5"/>
<evidence type="ECO:0000256" key="1">
    <source>
        <dbReference type="ARBA" id="ARBA00023015"/>
    </source>
</evidence>
<dbReference type="STRING" id="864069.MicloDRAFT_00059220"/>
<evidence type="ECO:0000256" key="5">
    <source>
        <dbReference type="SAM" id="MobiDB-lite"/>
    </source>
</evidence>
<evidence type="ECO:0000313" key="8">
    <source>
        <dbReference type="Proteomes" id="UP000003947"/>
    </source>
</evidence>
<dbReference type="GO" id="GO:0000976">
    <property type="term" value="F:transcription cis-regulatory region binding"/>
    <property type="evidence" value="ECO:0007669"/>
    <property type="project" value="TreeGrafter"/>
</dbReference>
<reference evidence="7 8" key="1">
    <citation type="submission" date="2012-02" db="EMBL/GenBank/DDBJ databases">
        <title>Improved High-Quality Draft sequence of Microvirga sp. WSM3557.</title>
        <authorList>
            <consortium name="US DOE Joint Genome Institute"/>
            <person name="Lucas S."/>
            <person name="Han J."/>
            <person name="Lapidus A."/>
            <person name="Cheng J.-F."/>
            <person name="Goodwin L."/>
            <person name="Pitluck S."/>
            <person name="Peters L."/>
            <person name="Zhang X."/>
            <person name="Detter J.C."/>
            <person name="Han C."/>
            <person name="Tapia R."/>
            <person name="Land M."/>
            <person name="Hauser L."/>
            <person name="Kyrpides N."/>
            <person name="Ivanova N."/>
            <person name="Pagani I."/>
            <person name="Brau L."/>
            <person name="Yates R."/>
            <person name="O'Hara G."/>
            <person name="Rui T."/>
            <person name="Howieson J."/>
            <person name="Reeve W."/>
            <person name="Woyke T."/>
        </authorList>
    </citation>
    <scope>NUCLEOTIDE SEQUENCE [LARGE SCALE GENOMIC DNA]</scope>
    <source>
        <strain evidence="7 8">WSM3557</strain>
    </source>
</reference>
<dbReference type="PANTHER" id="PTHR30055">
    <property type="entry name" value="HTH-TYPE TRANSCRIPTIONAL REGULATOR RUTR"/>
    <property type="match status" value="1"/>
</dbReference>
<dbReference type="PROSITE" id="PS50977">
    <property type="entry name" value="HTH_TETR_2"/>
    <property type="match status" value="1"/>
</dbReference>
<dbReference type="GO" id="GO:0003700">
    <property type="term" value="F:DNA-binding transcription factor activity"/>
    <property type="evidence" value="ECO:0007669"/>
    <property type="project" value="TreeGrafter"/>
</dbReference>
<feature type="domain" description="HTH tetR-type" evidence="6">
    <location>
        <begin position="53"/>
        <end position="113"/>
    </location>
</feature>
<dbReference type="InterPro" id="IPR001647">
    <property type="entry name" value="HTH_TetR"/>
</dbReference>
<gene>
    <name evidence="7" type="ORF">MicloDRAFT_00059220</name>
</gene>
<evidence type="ECO:0000256" key="4">
    <source>
        <dbReference type="PROSITE-ProRule" id="PRU00335"/>
    </source>
</evidence>
<dbReference type="Pfam" id="PF00440">
    <property type="entry name" value="TetR_N"/>
    <property type="match status" value="1"/>
</dbReference>
<name>I4YMK9_9HYPH</name>